<keyword evidence="2 4" id="KW-0012">Acyltransferase</keyword>
<dbReference type="Pfam" id="PF00698">
    <property type="entry name" value="Acyl_transf_1"/>
    <property type="match status" value="1"/>
</dbReference>
<evidence type="ECO:0000256" key="1">
    <source>
        <dbReference type="ARBA" id="ARBA00022679"/>
    </source>
</evidence>
<dbReference type="Gene3D" id="3.30.70.250">
    <property type="entry name" value="Malonyl-CoA ACP transacylase, ACP-binding"/>
    <property type="match status" value="1"/>
</dbReference>
<name>A0A9W6CFS7_9FIRM</name>
<comment type="similarity">
    <text evidence="4">Belongs to the fabD family.</text>
</comment>
<reference evidence="7" key="3">
    <citation type="journal article" date="2023" name="Int. J. Syst. Evol. Microbiol.">
        <title>Sellimonas catena sp. nov., isolated from human faeces.</title>
        <authorList>
            <person name="Hisatomi A."/>
            <person name="Ohkuma M."/>
            <person name="Sakamoto M."/>
        </authorList>
    </citation>
    <scope>NUCLEOTIDE SEQUENCE</scope>
    <source>
        <strain evidence="7">18CBH55</strain>
    </source>
</reference>
<dbReference type="InterPro" id="IPR024925">
    <property type="entry name" value="Malonyl_CoA-ACP_transAc"/>
</dbReference>
<gene>
    <name evidence="7" type="primary">fabD</name>
    <name evidence="7" type="ORF">Selli2_06150</name>
</gene>
<dbReference type="GO" id="GO:0005829">
    <property type="term" value="C:cytosol"/>
    <property type="evidence" value="ECO:0007669"/>
    <property type="project" value="TreeGrafter"/>
</dbReference>
<dbReference type="InterPro" id="IPR050858">
    <property type="entry name" value="Mal-CoA-ACP_Trans/PKS_FabD"/>
</dbReference>
<evidence type="ECO:0000256" key="2">
    <source>
        <dbReference type="ARBA" id="ARBA00023315"/>
    </source>
</evidence>
<dbReference type="SMART" id="SM00827">
    <property type="entry name" value="PKS_AT"/>
    <property type="match status" value="1"/>
</dbReference>
<dbReference type="InterPro" id="IPR001227">
    <property type="entry name" value="Ac_transferase_dom_sf"/>
</dbReference>
<dbReference type="PIRSF" id="PIRSF000446">
    <property type="entry name" value="Mct"/>
    <property type="match status" value="1"/>
</dbReference>
<dbReference type="GO" id="GO:0006633">
    <property type="term" value="P:fatty acid biosynthetic process"/>
    <property type="evidence" value="ECO:0007669"/>
    <property type="project" value="TreeGrafter"/>
</dbReference>
<dbReference type="EMBL" id="BSCH01000003">
    <property type="protein sequence ID" value="GLG89188.1"/>
    <property type="molecule type" value="Genomic_DNA"/>
</dbReference>
<dbReference type="SUPFAM" id="SSF55048">
    <property type="entry name" value="Probable ACP-binding domain of malonyl-CoA ACP transacylase"/>
    <property type="match status" value="1"/>
</dbReference>
<evidence type="ECO:0000259" key="6">
    <source>
        <dbReference type="SMART" id="SM00827"/>
    </source>
</evidence>
<dbReference type="AlphaFoldDB" id="A0A9W6CFS7"/>
<evidence type="ECO:0000256" key="4">
    <source>
        <dbReference type="PIRNR" id="PIRNR000446"/>
    </source>
</evidence>
<evidence type="ECO:0000256" key="5">
    <source>
        <dbReference type="PIRSR" id="PIRSR000446-1"/>
    </source>
</evidence>
<reference evidence="7" key="1">
    <citation type="submission" date="2022-11" db="EMBL/GenBank/DDBJ databases">
        <title>Draft genome sequence of Sellimonas catena strain 18CBH55.</title>
        <authorList>
            <person name="Hisatomi A."/>
            <person name="Ohkuma M."/>
            <person name="Sakamoto M."/>
        </authorList>
    </citation>
    <scope>NUCLEOTIDE SEQUENCE</scope>
    <source>
        <strain evidence="7">18CBH55</strain>
    </source>
</reference>
<evidence type="ECO:0000313" key="8">
    <source>
        <dbReference type="Proteomes" id="UP001145094"/>
    </source>
</evidence>
<dbReference type="InterPro" id="IPR016035">
    <property type="entry name" value="Acyl_Trfase/lysoPLipase"/>
</dbReference>
<dbReference type="RefSeq" id="WP_087255026.1">
    <property type="nucleotide sequence ID" value="NZ_BSCH01000003.1"/>
</dbReference>
<dbReference type="GO" id="GO:0004314">
    <property type="term" value="F:[acyl-carrier-protein] S-malonyltransferase activity"/>
    <property type="evidence" value="ECO:0007669"/>
    <property type="project" value="UniProtKB-EC"/>
</dbReference>
<organism evidence="7 8">
    <name type="scientific">Sellimonas catena</name>
    <dbReference type="NCBI Taxonomy" id="2994035"/>
    <lineage>
        <taxon>Bacteria</taxon>
        <taxon>Bacillati</taxon>
        <taxon>Bacillota</taxon>
        <taxon>Clostridia</taxon>
        <taxon>Lachnospirales</taxon>
        <taxon>Lachnospiraceae</taxon>
        <taxon>Sellimonas</taxon>
    </lineage>
</organism>
<dbReference type="SUPFAM" id="SSF52151">
    <property type="entry name" value="FabD/lysophospholipase-like"/>
    <property type="match status" value="1"/>
</dbReference>
<protein>
    <recommendedName>
        <fullName evidence="4">Malonyl CoA-acyl carrier protein transacylase</fullName>
        <ecNumber evidence="4">2.3.1.39</ecNumber>
    </recommendedName>
</protein>
<feature type="active site" evidence="5">
    <location>
        <position position="90"/>
    </location>
</feature>
<feature type="active site" evidence="5">
    <location>
        <position position="196"/>
    </location>
</feature>
<dbReference type="PANTHER" id="PTHR42681">
    <property type="entry name" value="MALONYL-COA-ACYL CARRIER PROTEIN TRANSACYLASE, MITOCHONDRIAL"/>
    <property type="match status" value="1"/>
</dbReference>
<evidence type="ECO:0000313" key="7">
    <source>
        <dbReference type="EMBL" id="GLG89188.1"/>
    </source>
</evidence>
<comment type="catalytic activity">
    <reaction evidence="3 4">
        <text>holo-[ACP] + malonyl-CoA = malonyl-[ACP] + CoA</text>
        <dbReference type="Rhea" id="RHEA:41792"/>
        <dbReference type="Rhea" id="RHEA-COMP:9623"/>
        <dbReference type="Rhea" id="RHEA-COMP:9685"/>
        <dbReference type="ChEBI" id="CHEBI:57287"/>
        <dbReference type="ChEBI" id="CHEBI:57384"/>
        <dbReference type="ChEBI" id="CHEBI:64479"/>
        <dbReference type="ChEBI" id="CHEBI:78449"/>
        <dbReference type="EC" id="2.3.1.39"/>
    </reaction>
</comment>
<reference evidence="7" key="2">
    <citation type="submission" date="2022-11" db="EMBL/GenBank/DDBJ databases">
        <title>Draft genome sequence of Sellimonas catena strain 18CBH55.</title>
        <authorList>
            <person name="Atsushi H."/>
            <person name="Moriya O."/>
            <person name="Mitsuo S."/>
        </authorList>
    </citation>
    <scope>NUCLEOTIDE SEQUENCE</scope>
    <source>
        <strain evidence="7">18CBH55</strain>
    </source>
</reference>
<feature type="domain" description="Malonyl-CoA:ACP transacylase (MAT)" evidence="6">
    <location>
        <begin position="7"/>
        <end position="297"/>
    </location>
</feature>
<proteinExistence type="inferred from homology"/>
<comment type="caution">
    <text evidence="7">The sequence shown here is derived from an EMBL/GenBank/DDBJ whole genome shotgun (WGS) entry which is preliminary data.</text>
</comment>
<dbReference type="FunFam" id="3.30.70.250:FF:000001">
    <property type="entry name" value="Malonyl CoA-acyl carrier protein transacylase"/>
    <property type="match status" value="1"/>
</dbReference>
<dbReference type="Gene3D" id="3.40.366.10">
    <property type="entry name" value="Malonyl-Coenzyme A Acyl Carrier Protein, domain 2"/>
    <property type="match status" value="1"/>
</dbReference>
<dbReference type="InterPro" id="IPR004410">
    <property type="entry name" value="Malonyl_CoA-ACP_transAc_FabD"/>
</dbReference>
<dbReference type="PANTHER" id="PTHR42681:SF1">
    <property type="entry name" value="MALONYL-COA-ACYL CARRIER PROTEIN TRANSACYLASE, MITOCHONDRIAL"/>
    <property type="match status" value="1"/>
</dbReference>
<dbReference type="InterPro" id="IPR016036">
    <property type="entry name" value="Malonyl_transacylase_ACP-bd"/>
</dbReference>
<evidence type="ECO:0000256" key="3">
    <source>
        <dbReference type="ARBA" id="ARBA00048462"/>
    </source>
</evidence>
<keyword evidence="1 4" id="KW-0808">Transferase</keyword>
<dbReference type="InterPro" id="IPR014043">
    <property type="entry name" value="Acyl_transferase_dom"/>
</dbReference>
<dbReference type="EC" id="2.3.1.39" evidence="4"/>
<dbReference type="NCBIfam" id="TIGR00128">
    <property type="entry name" value="fabD"/>
    <property type="match status" value="1"/>
</dbReference>
<dbReference type="Proteomes" id="UP001145094">
    <property type="component" value="Unassembled WGS sequence"/>
</dbReference>
<sequence length="306" mass="33212">MSKIAFIYPGQGAQKAGMGKDFYENSESARAVFDRASEILDLDMKELCFEENDRLDLTEYTQAALVTTCLAMTKVVSEHGIRPDVTAGLSLGEYCAIAIAGGMSEEDAIRTVRKRGILMQNTVPAGEGAMAAVLGLEASAIEEVIADIEGVTIANYNCPGQIVITGVTAKVEEASEKLKAAGAKRVVMLNVSGPFHSPLLKSAGEELLKELENVEIHKLEIPYVTNVTAEYVQNEEEIKGLLGQQVSSSVRWEQSIRKMIEEGVDTFVEIGPGKTLAGFMRKISRDVAMYNIGTWEDVEKVAEALK</sequence>
<accession>A0A9W6CFS7</accession>